<dbReference type="PANTHER" id="PTHR13504">
    <property type="entry name" value="FIDO DOMAIN-CONTAINING PROTEIN DDB_G0283145"/>
    <property type="match status" value="1"/>
</dbReference>
<dbReference type="Proteomes" id="UP001607151">
    <property type="component" value="Unassembled WGS sequence"/>
</dbReference>
<protein>
    <submittedName>
        <fullName evidence="2">Fic family protein</fullName>
    </submittedName>
</protein>
<name>A0ABW7J043_9VIBR</name>
<dbReference type="RefSeq" id="WP_394608830.1">
    <property type="nucleotide sequence ID" value="NZ_JBIHSN010000004.1"/>
</dbReference>
<reference evidence="2 3" key="1">
    <citation type="submission" date="2024-10" db="EMBL/GenBank/DDBJ databases">
        <authorList>
            <person name="Yibar A."/>
            <person name="Saticioglu I.B."/>
            <person name="Duman M."/>
            <person name="Ajmi N."/>
            <person name="Gurler F."/>
            <person name="Ay H."/>
            <person name="Onuk E."/>
            <person name="Guler S."/>
            <person name="Romalde J.L."/>
        </authorList>
    </citation>
    <scope>NUCLEOTIDE SEQUENCE [LARGE SCALE GENOMIC DNA]</scope>
    <source>
        <strain evidence="2 3">14-MA-B</strain>
    </source>
</reference>
<dbReference type="InterPro" id="IPR049514">
    <property type="entry name" value="Fic-like_C"/>
</dbReference>
<keyword evidence="3" id="KW-1185">Reference proteome</keyword>
<dbReference type="Gene3D" id="1.10.3290.10">
    <property type="entry name" value="Fido-like domain"/>
    <property type="match status" value="1"/>
</dbReference>
<comment type="caution">
    <text evidence="2">The sequence shown here is derived from an EMBL/GenBank/DDBJ whole genome shotgun (WGS) entry which is preliminary data.</text>
</comment>
<dbReference type="EMBL" id="JBIHSN010000004">
    <property type="protein sequence ID" value="MFH0267297.1"/>
    <property type="molecule type" value="Genomic_DNA"/>
</dbReference>
<sequence length="351" mass="39456">MHYAPPFTLNKQILSRVANISEQLGRLTATQDRAQSLLLRKVNRVRTIQGSLAIEGNQLTEDQITAILEGKRVIAPAREVQEASNALNVYEQLDSFAYQKESSLLQAHKTLMLGLIDSAGQYRNTGVGVIKNQQVIHMAPPADRVPKLMGELFTWLANSDDHPLIKSCVFHYEFEFIHPFADGNGRMGRLWQTLILKQYHEVFTYLPVESLIATHQTEYYQAIADSTKAADSAPFIVFMLSMIEQALQQLHHTSESVETGVSPQVAPQVTPQVKMLIRVMKVAGETEQAQTSFNRTDLQQLLGLKDKKSFNQRYLQPALINGLIEMTIPEKPTSRLQQYRLTALGKSIQVG</sequence>
<dbReference type="PANTHER" id="PTHR13504:SF38">
    <property type="entry name" value="FIDO DOMAIN-CONTAINING PROTEIN"/>
    <property type="match status" value="1"/>
</dbReference>
<gene>
    <name evidence="2" type="ORF">ACGRQ9_17775</name>
</gene>
<evidence type="ECO:0000259" key="1">
    <source>
        <dbReference type="PROSITE" id="PS51459"/>
    </source>
</evidence>
<dbReference type="InterPro" id="IPR036597">
    <property type="entry name" value="Fido-like_dom_sf"/>
</dbReference>
<evidence type="ECO:0000313" key="3">
    <source>
        <dbReference type="Proteomes" id="UP001607151"/>
    </source>
</evidence>
<proteinExistence type="predicted"/>
<feature type="domain" description="Fido" evidence="1">
    <location>
        <begin position="99"/>
        <end position="241"/>
    </location>
</feature>
<evidence type="ECO:0000313" key="2">
    <source>
        <dbReference type="EMBL" id="MFH0267297.1"/>
    </source>
</evidence>
<dbReference type="SUPFAM" id="SSF140931">
    <property type="entry name" value="Fic-like"/>
    <property type="match status" value="1"/>
</dbReference>
<dbReference type="Pfam" id="PF21247">
    <property type="entry name" value="Fic-like_C"/>
    <property type="match status" value="1"/>
</dbReference>
<accession>A0ABW7J043</accession>
<dbReference type="Pfam" id="PF02661">
    <property type="entry name" value="Fic"/>
    <property type="match status" value="1"/>
</dbReference>
<dbReference type="InterPro" id="IPR040198">
    <property type="entry name" value="Fido_containing"/>
</dbReference>
<organism evidence="2 3">
    <name type="scientific">Vibrio rumoiensis</name>
    <dbReference type="NCBI Taxonomy" id="76258"/>
    <lineage>
        <taxon>Bacteria</taxon>
        <taxon>Pseudomonadati</taxon>
        <taxon>Pseudomonadota</taxon>
        <taxon>Gammaproteobacteria</taxon>
        <taxon>Vibrionales</taxon>
        <taxon>Vibrionaceae</taxon>
        <taxon>Vibrio</taxon>
    </lineage>
</organism>
<dbReference type="InterPro" id="IPR003812">
    <property type="entry name" value="Fido"/>
</dbReference>
<dbReference type="PROSITE" id="PS51459">
    <property type="entry name" value="FIDO"/>
    <property type="match status" value="1"/>
</dbReference>